<comment type="caution">
    <text evidence="2">The sequence shown here is derived from an EMBL/GenBank/DDBJ whole genome shotgun (WGS) entry which is preliminary data.</text>
</comment>
<dbReference type="EMBL" id="RJSG01000003">
    <property type="protein sequence ID" value="RNL77522.1"/>
    <property type="molecule type" value="Genomic_DNA"/>
</dbReference>
<evidence type="ECO:0000313" key="3">
    <source>
        <dbReference type="Proteomes" id="UP000277094"/>
    </source>
</evidence>
<gene>
    <name evidence="2" type="ORF">EFL95_15980</name>
</gene>
<evidence type="ECO:0000313" key="2">
    <source>
        <dbReference type="EMBL" id="RNL77522.1"/>
    </source>
</evidence>
<dbReference type="AlphaFoldDB" id="A0A3N0DPG0"/>
<protein>
    <submittedName>
        <fullName evidence="2">DUF559 domain-containing protein</fullName>
    </submittedName>
</protein>
<dbReference type="OrthoDB" id="4310518at2"/>
<sequence>MGCCGASNPYDGTPQHAAAMDLINHMKVLGGAATRGELVERWGRAALERAVRAGTIVRLARGRYALAVADKSVRAAATYGGVVSMRSAANLHGWGQRLVPNRPDVTFPRNRRLEPEARRFLVPHWSDLAPEDVERGVTTKRRTLIDCMRNLPLADAVSIADSALRRKDITKNELVRLAFGLRGRGRTRAILVAAMATRQAANAFESTLRAIASTVPGLFVRPQQPVRVERDHVLHPDLIDDRLKIVIEAESFEWHDRKQLAIDCWRYNAFQNLGYQVIRFSWEQVILNAPYVVKVLVRAVRRAHRHANVAQVAAA</sequence>
<organism evidence="2 3">
    <name type="scientific">Nocardioides marmorisolisilvae</name>
    <dbReference type="NCBI Taxonomy" id="1542737"/>
    <lineage>
        <taxon>Bacteria</taxon>
        <taxon>Bacillati</taxon>
        <taxon>Actinomycetota</taxon>
        <taxon>Actinomycetes</taxon>
        <taxon>Propionibacteriales</taxon>
        <taxon>Nocardioidaceae</taxon>
        <taxon>Nocardioides</taxon>
    </lineage>
</organism>
<reference evidence="2 3" key="1">
    <citation type="submission" date="2018-11" db="EMBL/GenBank/DDBJ databases">
        <authorList>
            <person name="Li F."/>
        </authorList>
    </citation>
    <scope>NUCLEOTIDE SEQUENCE [LARGE SCALE GENOMIC DNA]</scope>
    <source>
        <strain evidence="2 3">KIS18-7</strain>
    </source>
</reference>
<dbReference type="Pfam" id="PF04480">
    <property type="entry name" value="DUF559"/>
    <property type="match status" value="1"/>
</dbReference>
<dbReference type="Proteomes" id="UP000277094">
    <property type="component" value="Unassembled WGS sequence"/>
</dbReference>
<keyword evidence="3" id="KW-1185">Reference proteome</keyword>
<accession>A0A3N0DPG0</accession>
<dbReference type="InterPro" id="IPR007569">
    <property type="entry name" value="DUF559"/>
</dbReference>
<evidence type="ECO:0000259" key="1">
    <source>
        <dbReference type="Pfam" id="PF04480"/>
    </source>
</evidence>
<dbReference type="Gene3D" id="3.40.960.10">
    <property type="entry name" value="VSR Endonuclease"/>
    <property type="match status" value="1"/>
</dbReference>
<feature type="domain" description="DUF559" evidence="1">
    <location>
        <begin position="237"/>
        <end position="299"/>
    </location>
</feature>
<proteinExistence type="predicted"/>
<name>A0A3N0DPG0_9ACTN</name>